<evidence type="ECO:0000313" key="2">
    <source>
        <dbReference type="Proteomes" id="UP000190837"/>
    </source>
</evidence>
<organism evidence="1 2">
    <name type="scientific">Cardiobacterium hominis</name>
    <dbReference type="NCBI Taxonomy" id="2718"/>
    <lineage>
        <taxon>Bacteria</taxon>
        <taxon>Pseudomonadati</taxon>
        <taxon>Pseudomonadota</taxon>
        <taxon>Gammaproteobacteria</taxon>
        <taxon>Cardiobacteriales</taxon>
        <taxon>Cardiobacteriaceae</taxon>
        <taxon>Cardiobacterium</taxon>
    </lineage>
</organism>
<reference evidence="2" key="1">
    <citation type="submission" date="2016-04" db="EMBL/GenBank/DDBJ databases">
        <authorList>
            <person name="Tagini F."/>
        </authorList>
    </citation>
    <scope>NUCLEOTIDE SEQUENCE [LARGE SCALE GENOMIC DNA]</scope>
    <source>
        <strain evidence="2">CHUV0807</strain>
    </source>
</reference>
<gene>
    <name evidence="1" type="ORF">CHUV0807_1228</name>
</gene>
<proteinExistence type="predicted"/>
<protein>
    <submittedName>
        <fullName evidence="1">Uncharacterized protein</fullName>
    </submittedName>
</protein>
<accession>A0A1C3H487</accession>
<dbReference type="Proteomes" id="UP000190837">
    <property type="component" value="Unassembled WGS sequence"/>
</dbReference>
<dbReference type="EMBL" id="FKLO01000045">
    <property type="protein sequence ID" value="SAM64373.1"/>
    <property type="molecule type" value="Genomic_DNA"/>
</dbReference>
<sequence length="177" mass="19119">MVYDAKKPKKETIMKQKNPAALAAWNLYPLTRDPAIIAFLVKNDGDDILAQARDLLEQSWQGGPDPALAAALQTRLIDYLWEKNDDESGEQGAIELLSALDALCRDLLAGGNRAQKAAENALDYRLNYLAESGDAAALAEVQRQLQEQRATLAKSSGKAIALGSDQEALLTVLGAAR</sequence>
<dbReference type="AlphaFoldDB" id="A0A1C3H487"/>
<evidence type="ECO:0000313" key="1">
    <source>
        <dbReference type="EMBL" id="SAM64373.1"/>
    </source>
</evidence>
<name>A0A1C3H487_9GAMM</name>